<evidence type="ECO:0000259" key="5">
    <source>
        <dbReference type="Pfam" id="PF17851"/>
    </source>
</evidence>
<keyword evidence="2 4" id="KW-0378">Hydrolase</keyword>
<name>A0ABW1UGG7_9LACO</name>
<dbReference type="InterPro" id="IPR006710">
    <property type="entry name" value="Glyco_hydro_43"/>
</dbReference>
<dbReference type="Proteomes" id="UP001596227">
    <property type="component" value="Unassembled WGS sequence"/>
</dbReference>
<comment type="caution">
    <text evidence="6">The sequence shown here is derived from an EMBL/GenBank/DDBJ whole genome shotgun (WGS) entry which is preliminary data.</text>
</comment>
<evidence type="ECO:0000256" key="1">
    <source>
        <dbReference type="ARBA" id="ARBA00009865"/>
    </source>
</evidence>
<dbReference type="Gene3D" id="2.115.10.20">
    <property type="entry name" value="Glycosyl hydrolase domain, family 43"/>
    <property type="match status" value="1"/>
</dbReference>
<dbReference type="InterPro" id="IPR041542">
    <property type="entry name" value="GH43_C2"/>
</dbReference>
<dbReference type="EMBL" id="JBHSSB010000016">
    <property type="protein sequence ID" value="MFC6295195.1"/>
    <property type="molecule type" value="Genomic_DNA"/>
</dbReference>
<dbReference type="PANTHER" id="PTHR42812">
    <property type="entry name" value="BETA-XYLOSIDASE"/>
    <property type="match status" value="1"/>
</dbReference>
<proteinExistence type="inferred from homology"/>
<dbReference type="PANTHER" id="PTHR42812:SF12">
    <property type="entry name" value="BETA-XYLOSIDASE-RELATED"/>
    <property type="match status" value="1"/>
</dbReference>
<protein>
    <submittedName>
        <fullName evidence="6">Glycoside hydrolase family 43 protein</fullName>
    </submittedName>
</protein>
<dbReference type="CDD" id="cd09000">
    <property type="entry name" value="GH43_SXA-like"/>
    <property type="match status" value="1"/>
</dbReference>
<dbReference type="GO" id="GO:0016787">
    <property type="term" value="F:hydrolase activity"/>
    <property type="evidence" value="ECO:0007669"/>
    <property type="project" value="UniProtKB-KW"/>
</dbReference>
<feature type="domain" description="Beta-xylosidase C-terminal Concanavalin A-like" evidence="5">
    <location>
        <begin position="325"/>
        <end position="525"/>
    </location>
</feature>
<dbReference type="Pfam" id="PF04616">
    <property type="entry name" value="Glyco_hydro_43"/>
    <property type="match status" value="1"/>
</dbReference>
<reference evidence="7" key="1">
    <citation type="journal article" date="2019" name="Int. J. Syst. Evol. Microbiol.">
        <title>The Global Catalogue of Microorganisms (GCM) 10K type strain sequencing project: providing services to taxonomists for standard genome sequencing and annotation.</title>
        <authorList>
            <consortium name="The Broad Institute Genomics Platform"/>
            <consortium name="The Broad Institute Genome Sequencing Center for Infectious Disease"/>
            <person name="Wu L."/>
            <person name="Ma J."/>
        </authorList>
    </citation>
    <scope>NUCLEOTIDE SEQUENCE [LARGE SCALE GENOMIC DNA]</scope>
    <source>
        <strain evidence="7">CCM 8934</strain>
    </source>
</reference>
<evidence type="ECO:0000256" key="4">
    <source>
        <dbReference type="RuleBase" id="RU361187"/>
    </source>
</evidence>
<dbReference type="InterPro" id="IPR051795">
    <property type="entry name" value="Glycosyl_Hydrlase_43"/>
</dbReference>
<accession>A0ABW1UGG7</accession>
<sequence>MTTMVKNPILRGFNPDPSVLKVGDDYFLATSTFEWWPGVEIYHSRDLVNWKLVAEPLNDPEQVPLRGVDNSQGIWAPNLSYSLGKYWLTYTIVRSGTAFKDTLNYVIMSAQIDGPWSKPTFVTASGFDPAFFHDDDGKHYFINMLFNHRLEAPGFDGVVIQEFNAKTMQLVGQRQHFFAGTELGVCEGPQIMKKSGWYYLLCAAGGTGYSHASTVARSRKVVGPYELSPYTPLISTKHALDNPLQKCGHASFIEVSPTEWYISFLCARPLTKHGNCVLGRETAIQPIEWVADWPRLKNKTVVPDINCPAPSIAATSVQKLDYSQRYDFDKEYLSHDFKTLRGPLTDQLSLTARPGYCRLYGRESLSSHHFQSLIARRWQAVSFRAETQIDFQPQNFQQLAGLVLYYDTDNWAYLYMSYDMARQRRYLQVEVADANQFSYYSDMVEVSATGTVKLAVTVDHAQAQFAYRTAETWQPIGRLIAADHLSDDYIRAHQALRFTGAMVGICAQDMDQHQSFADFDYFDYQE</sequence>
<dbReference type="InterPro" id="IPR023296">
    <property type="entry name" value="Glyco_hydro_beta-prop_sf"/>
</dbReference>
<dbReference type="Gene3D" id="2.60.120.200">
    <property type="match status" value="1"/>
</dbReference>
<organism evidence="6 7">
    <name type="scientific">Lactiplantibacillus daoliensis</name>
    <dbReference type="NCBI Taxonomy" id="2559916"/>
    <lineage>
        <taxon>Bacteria</taxon>
        <taxon>Bacillati</taxon>
        <taxon>Bacillota</taxon>
        <taxon>Bacilli</taxon>
        <taxon>Lactobacillales</taxon>
        <taxon>Lactobacillaceae</taxon>
        <taxon>Lactiplantibacillus</taxon>
    </lineage>
</organism>
<dbReference type="InterPro" id="IPR013320">
    <property type="entry name" value="ConA-like_dom_sf"/>
</dbReference>
<dbReference type="SUPFAM" id="SSF49899">
    <property type="entry name" value="Concanavalin A-like lectins/glucanases"/>
    <property type="match status" value="1"/>
</dbReference>
<keyword evidence="7" id="KW-1185">Reference proteome</keyword>
<comment type="similarity">
    <text evidence="1 4">Belongs to the glycosyl hydrolase 43 family.</text>
</comment>
<keyword evidence="3 4" id="KW-0326">Glycosidase</keyword>
<gene>
    <name evidence="6" type="ORF">ACFQH1_08265</name>
</gene>
<evidence type="ECO:0000256" key="3">
    <source>
        <dbReference type="ARBA" id="ARBA00023295"/>
    </source>
</evidence>
<dbReference type="Pfam" id="PF17851">
    <property type="entry name" value="GH43_C2"/>
    <property type="match status" value="1"/>
</dbReference>
<evidence type="ECO:0000313" key="7">
    <source>
        <dbReference type="Proteomes" id="UP001596227"/>
    </source>
</evidence>
<dbReference type="RefSeq" id="WP_223876893.1">
    <property type="nucleotide sequence ID" value="NZ_BJDH01000003.1"/>
</dbReference>
<dbReference type="SUPFAM" id="SSF75005">
    <property type="entry name" value="Arabinanase/levansucrase/invertase"/>
    <property type="match status" value="1"/>
</dbReference>
<evidence type="ECO:0000256" key="2">
    <source>
        <dbReference type="ARBA" id="ARBA00022801"/>
    </source>
</evidence>
<evidence type="ECO:0000313" key="6">
    <source>
        <dbReference type="EMBL" id="MFC6295195.1"/>
    </source>
</evidence>